<protein>
    <submittedName>
        <fullName evidence="1">Uncharacterized protein</fullName>
    </submittedName>
</protein>
<sequence>MIISLGQVTFRDTSQICFLTVRFTQYICHLVTEMNRKACFADCLQQLLLPWCNQHENCVSLLADMLVY</sequence>
<reference evidence="1" key="1">
    <citation type="submission" date="2015-10" db="EMBL/GenBank/DDBJ databases">
        <title>EvidentialGene: Evidence-directed Construction of Complete mRNA Transcriptomes without Genomes.</title>
        <authorList>
            <person name="Gilbert D.G."/>
        </authorList>
    </citation>
    <scope>NUCLEOTIDE SEQUENCE</scope>
</reference>
<proteinExistence type="predicted"/>
<accession>A0A0N8AVJ3</accession>
<dbReference type="AlphaFoldDB" id="A0A0N8AVJ3"/>
<organism evidence="1">
    <name type="scientific">Daphnia magna</name>
    <dbReference type="NCBI Taxonomy" id="35525"/>
    <lineage>
        <taxon>Eukaryota</taxon>
        <taxon>Metazoa</taxon>
        <taxon>Ecdysozoa</taxon>
        <taxon>Arthropoda</taxon>
        <taxon>Crustacea</taxon>
        <taxon>Branchiopoda</taxon>
        <taxon>Diplostraca</taxon>
        <taxon>Cladocera</taxon>
        <taxon>Anomopoda</taxon>
        <taxon>Daphniidae</taxon>
        <taxon>Daphnia</taxon>
    </lineage>
</organism>
<name>A0A0N8AVJ3_9CRUS</name>
<dbReference type="EMBL" id="GDIQ01057925">
    <property type="protein sequence ID" value="JAN36812.1"/>
    <property type="molecule type" value="Transcribed_RNA"/>
</dbReference>
<evidence type="ECO:0000313" key="1">
    <source>
        <dbReference type="EMBL" id="JAN36812.1"/>
    </source>
</evidence>